<organism evidence="1 2">
    <name type="scientific">Dorea ammoniilytica</name>
    <dbReference type="NCBI Taxonomy" id="2981788"/>
    <lineage>
        <taxon>Bacteria</taxon>
        <taxon>Bacillati</taxon>
        <taxon>Bacillota</taxon>
        <taxon>Clostridia</taxon>
        <taxon>Lachnospirales</taxon>
        <taxon>Lachnospiraceae</taxon>
        <taxon>Dorea</taxon>
    </lineage>
</organism>
<dbReference type="Gene3D" id="1.10.1510.10">
    <property type="entry name" value="Uncharacterised protein YqeY/AIM41 PF09424, N-terminal domain"/>
    <property type="match status" value="1"/>
</dbReference>
<dbReference type="InterPro" id="IPR003789">
    <property type="entry name" value="Asn/Gln_tRNA_amidoTrase-B-like"/>
</dbReference>
<name>A0ABT2S6N3_9FIRM</name>
<evidence type="ECO:0000313" key="1">
    <source>
        <dbReference type="EMBL" id="MCU6700245.1"/>
    </source>
</evidence>
<dbReference type="InterPro" id="IPR042184">
    <property type="entry name" value="YqeY/Aim41_N"/>
</dbReference>
<dbReference type="PANTHER" id="PTHR28055:SF1">
    <property type="entry name" value="ALTERED INHERITANCE OF MITOCHONDRIA PROTEIN 41, MITOCHONDRIAL"/>
    <property type="match status" value="1"/>
</dbReference>
<keyword evidence="2" id="KW-1185">Reference proteome</keyword>
<protein>
    <submittedName>
        <fullName evidence="1">GatB/YqeY domain-containing protein</fullName>
    </submittedName>
</protein>
<comment type="caution">
    <text evidence="1">The sequence shown here is derived from an EMBL/GenBank/DDBJ whole genome shotgun (WGS) entry which is preliminary data.</text>
</comment>
<dbReference type="RefSeq" id="WP_118383316.1">
    <property type="nucleotide sequence ID" value="NZ_JAOQJV010000009.1"/>
</dbReference>
<evidence type="ECO:0000313" key="2">
    <source>
        <dbReference type="Proteomes" id="UP001207605"/>
    </source>
</evidence>
<dbReference type="EMBL" id="JAOQJV010000009">
    <property type="protein sequence ID" value="MCU6700245.1"/>
    <property type="molecule type" value="Genomic_DNA"/>
</dbReference>
<proteinExistence type="predicted"/>
<reference evidence="1 2" key="1">
    <citation type="journal article" date="2021" name="ISME Commun">
        <title>Automated analysis of genomic sequences facilitates high-throughput and comprehensive description of bacteria.</title>
        <authorList>
            <person name="Hitch T.C.A."/>
        </authorList>
    </citation>
    <scope>NUCLEOTIDE SEQUENCE [LARGE SCALE GENOMIC DNA]</scope>
    <source>
        <strain evidence="1 2">Sanger_02</strain>
    </source>
</reference>
<accession>A0ABT2S6N3</accession>
<sequence length="148" mass="16565">MSKIDEVRADMVKAMKAGEKEKKDTLSLLLAALKNKAIDKRADLTPEEETQVIMKEIKQTKETLELTPADRTDIIEECKKRLAVLEAYAPKMMDEDEIEAVIQATLAELGIDAPTGKDKGRIMKTLMPKVKGKADGKLVNQLLMKHMQ</sequence>
<dbReference type="InterPro" id="IPR019004">
    <property type="entry name" value="YqeY/Aim41"/>
</dbReference>
<dbReference type="Pfam" id="PF09424">
    <property type="entry name" value="YqeY"/>
    <property type="match status" value="1"/>
</dbReference>
<dbReference type="Proteomes" id="UP001207605">
    <property type="component" value="Unassembled WGS sequence"/>
</dbReference>
<gene>
    <name evidence="1" type="ORF">OCV65_08390</name>
</gene>
<dbReference type="SUPFAM" id="SSF89095">
    <property type="entry name" value="GatB/YqeY motif"/>
    <property type="match status" value="1"/>
</dbReference>
<dbReference type="InterPro" id="IPR023168">
    <property type="entry name" value="GatB_Yqey_C_2"/>
</dbReference>
<dbReference type="Gene3D" id="1.10.10.410">
    <property type="match status" value="1"/>
</dbReference>
<dbReference type="PANTHER" id="PTHR28055">
    <property type="entry name" value="ALTERED INHERITANCE OF MITOCHONDRIA PROTEIN 41, MITOCHONDRIAL"/>
    <property type="match status" value="1"/>
</dbReference>